<keyword evidence="9 15" id="KW-1133">Transmembrane helix</keyword>
<dbReference type="InterPro" id="IPR003838">
    <property type="entry name" value="ABC3_permease_C"/>
</dbReference>
<dbReference type="InterPro" id="IPR027417">
    <property type="entry name" value="P-loop_NTPase"/>
</dbReference>
<accession>A0ABQ1PKV7</accession>
<dbReference type="Pfam" id="PF02687">
    <property type="entry name" value="FtsX"/>
    <property type="match status" value="1"/>
</dbReference>
<sequence>MTMTEALIDLQGISRTYRNGELSTTVLHDLNLQIRQGEFVAIMGASGSGKSTLMHLLGCLDRPTTGRYLLRGQDVASLGRDDLARLRRETFGFIFQSYHLIASASATENVEVPAIYAGLQRLERRERAESLLTGLGLGERLRNKPSQLSGGQQQRVSIARALMNDAQIILADEPTGALDSQSGKDVLALLAQLHSQGKTVIIITHDAEVASHAQRLIEMRDGRILRDSGAVPVAGAPSPDNPENAPSPAAGEHREQAVASTLADAGEAVRMALRALRANVFRTVLTLLGIVIGVASVVVMLAVGNGARQEVIERISSLGTNLLLVRPGAPNTRRSQDGSTNTLMPLDAELAGQLDNVIAAVPEMSGRATLRAGNTDYQTQITATSPALPLARDWPVARGVFLDEEDNRRYAAVTVLGSTVADNLFGAGADPLGEYVLINNVPFQVIGVMAPKGATPWGADQDDVLFVPLNTGSLRLIGQRHLNSITVMIDDLTQAEATQEALRQTLLQAHGGVEDFQIRNMASLLENVADTQNTFTVLLGSIAAISLLVGGIGVMNIMLVNVTERTREIGIRVATGARTRHILQQFIVEALVVSAIGGLLGVAFGLVFAAGLQTLGTAIEFTAGPVLLAFGCAFATGLIFGYMPAHKAANLDPVVALSAD</sequence>
<evidence type="ECO:0000256" key="13">
    <source>
        <dbReference type="ARBA" id="ARBA00041199"/>
    </source>
</evidence>
<dbReference type="PROSITE" id="PS00211">
    <property type="entry name" value="ABC_TRANSPORTER_1"/>
    <property type="match status" value="1"/>
</dbReference>
<dbReference type="InterPro" id="IPR025857">
    <property type="entry name" value="MacB_PCD"/>
</dbReference>
<evidence type="ECO:0000256" key="9">
    <source>
        <dbReference type="ARBA" id="ARBA00022989"/>
    </source>
</evidence>
<keyword evidence="8" id="KW-1278">Translocase</keyword>
<dbReference type="InterPro" id="IPR050250">
    <property type="entry name" value="Macrolide_Exporter_MacB"/>
</dbReference>
<comment type="subcellular location">
    <subcellularLocation>
        <location evidence="1">Cell inner membrane</location>
        <topology evidence="1">Multi-pass membrane protein</topology>
    </subcellularLocation>
</comment>
<keyword evidence="10 15" id="KW-0472">Membrane</keyword>
<evidence type="ECO:0000256" key="12">
    <source>
        <dbReference type="ARBA" id="ARBA00038838"/>
    </source>
</evidence>
<proteinExistence type="inferred from homology"/>
<dbReference type="EMBL" id="BMFF01000003">
    <property type="protein sequence ID" value="GGC98797.1"/>
    <property type="molecule type" value="Genomic_DNA"/>
</dbReference>
<reference evidence="18" key="1">
    <citation type="journal article" date="2019" name="Int. J. Syst. Evol. Microbiol.">
        <title>The Global Catalogue of Microorganisms (GCM) 10K type strain sequencing project: providing services to taxonomists for standard genome sequencing and annotation.</title>
        <authorList>
            <consortium name="The Broad Institute Genomics Platform"/>
            <consortium name="The Broad Institute Genome Sequencing Center for Infectious Disease"/>
            <person name="Wu L."/>
            <person name="Ma J."/>
        </authorList>
    </citation>
    <scope>NUCLEOTIDE SEQUENCE [LARGE SCALE GENOMIC DNA]</scope>
    <source>
        <strain evidence="18">CGMCC 1.12482</strain>
    </source>
</reference>
<dbReference type="CDD" id="cd03255">
    <property type="entry name" value="ABC_MJ0796_LolCDE_FtsE"/>
    <property type="match status" value="1"/>
</dbReference>
<comment type="caution">
    <text evidence="17">The sequence shown here is derived from an EMBL/GenBank/DDBJ whole genome shotgun (WGS) entry which is preliminary data.</text>
</comment>
<feature type="transmembrane region" description="Helical" evidence="15">
    <location>
        <begin position="280"/>
        <end position="303"/>
    </location>
</feature>
<dbReference type="Gene3D" id="3.40.50.300">
    <property type="entry name" value="P-loop containing nucleotide triphosphate hydrolases"/>
    <property type="match status" value="1"/>
</dbReference>
<gene>
    <name evidence="17" type="primary">macB</name>
    <name evidence="17" type="ORF">GCM10007418_17630</name>
</gene>
<evidence type="ECO:0000256" key="1">
    <source>
        <dbReference type="ARBA" id="ARBA00004429"/>
    </source>
</evidence>
<evidence type="ECO:0000256" key="14">
    <source>
        <dbReference type="SAM" id="MobiDB-lite"/>
    </source>
</evidence>
<dbReference type="Proteomes" id="UP000638188">
    <property type="component" value="Unassembled WGS sequence"/>
</dbReference>
<feature type="transmembrane region" description="Helical" evidence="15">
    <location>
        <begin position="622"/>
        <end position="643"/>
    </location>
</feature>
<keyword evidence="6" id="KW-0547">Nucleotide-binding</keyword>
<feature type="transmembrane region" description="Helical" evidence="15">
    <location>
        <begin position="586"/>
        <end position="610"/>
    </location>
</feature>
<evidence type="ECO:0000313" key="17">
    <source>
        <dbReference type="EMBL" id="GGC98797.1"/>
    </source>
</evidence>
<dbReference type="InterPro" id="IPR017871">
    <property type="entry name" value="ABC_transporter-like_CS"/>
</dbReference>
<name>A0ABQ1PKV7_9GAMM</name>
<dbReference type="GO" id="GO:0005524">
    <property type="term" value="F:ATP binding"/>
    <property type="evidence" value="ECO:0007669"/>
    <property type="project" value="UniProtKB-KW"/>
</dbReference>
<dbReference type="Pfam" id="PF12704">
    <property type="entry name" value="MacB_PCD"/>
    <property type="match status" value="1"/>
</dbReference>
<dbReference type="PANTHER" id="PTHR30572:SF14">
    <property type="entry name" value="MACROLIDE EXPORT ATP-BINDING_PERMEASE PROTEIN MACB"/>
    <property type="match status" value="1"/>
</dbReference>
<evidence type="ECO:0000256" key="11">
    <source>
        <dbReference type="ARBA" id="ARBA00038388"/>
    </source>
</evidence>
<evidence type="ECO:0000256" key="10">
    <source>
        <dbReference type="ARBA" id="ARBA00023136"/>
    </source>
</evidence>
<evidence type="ECO:0000313" key="18">
    <source>
        <dbReference type="Proteomes" id="UP000638188"/>
    </source>
</evidence>
<dbReference type="SUPFAM" id="SSF52540">
    <property type="entry name" value="P-loop containing nucleoside triphosphate hydrolases"/>
    <property type="match status" value="1"/>
</dbReference>
<evidence type="ECO:0000256" key="7">
    <source>
        <dbReference type="ARBA" id="ARBA00022840"/>
    </source>
</evidence>
<evidence type="ECO:0000256" key="5">
    <source>
        <dbReference type="ARBA" id="ARBA00022692"/>
    </source>
</evidence>
<evidence type="ECO:0000259" key="16">
    <source>
        <dbReference type="PROSITE" id="PS50893"/>
    </source>
</evidence>
<keyword evidence="2" id="KW-0813">Transport</keyword>
<keyword evidence="18" id="KW-1185">Reference proteome</keyword>
<evidence type="ECO:0000256" key="6">
    <source>
        <dbReference type="ARBA" id="ARBA00022741"/>
    </source>
</evidence>
<evidence type="ECO:0000256" key="8">
    <source>
        <dbReference type="ARBA" id="ARBA00022967"/>
    </source>
</evidence>
<evidence type="ECO:0000256" key="3">
    <source>
        <dbReference type="ARBA" id="ARBA00022475"/>
    </source>
</evidence>
<dbReference type="SMART" id="SM00382">
    <property type="entry name" value="AAA"/>
    <property type="match status" value="1"/>
</dbReference>
<comment type="subunit">
    <text evidence="12">Part of the tripartite efflux system PvdRT-OpmQ, which is composed of an inner membrane component with both ATPase and permease domains, PvdT, a periplasmic membrane fusion protein, PvdR, and an outer membrane component, OpmQ.</text>
</comment>
<keyword evidence="3" id="KW-1003">Cell membrane</keyword>
<dbReference type="InterPro" id="IPR017911">
    <property type="entry name" value="MacB-like_ATP-bd"/>
</dbReference>
<dbReference type="Pfam" id="PF00005">
    <property type="entry name" value="ABC_tran"/>
    <property type="match status" value="1"/>
</dbReference>
<feature type="domain" description="ABC transporter" evidence="16">
    <location>
        <begin position="8"/>
        <end position="246"/>
    </location>
</feature>
<evidence type="ECO:0000256" key="2">
    <source>
        <dbReference type="ARBA" id="ARBA00022448"/>
    </source>
</evidence>
<feature type="transmembrane region" description="Helical" evidence="15">
    <location>
        <begin position="537"/>
        <end position="562"/>
    </location>
</feature>
<keyword evidence="7 17" id="KW-0067">ATP-binding</keyword>
<evidence type="ECO:0000256" key="15">
    <source>
        <dbReference type="SAM" id="Phobius"/>
    </source>
</evidence>
<keyword evidence="4" id="KW-0997">Cell inner membrane</keyword>
<dbReference type="InterPro" id="IPR003439">
    <property type="entry name" value="ABC_transporter-like_ATP-bd"/>
</dbReference>
<dbReference type="InterPro" id="IPR003593">
    <property type="entry name" value="AAA+_ATPase"/>
</dbReference>
<dbReference type="PANTHER" id="PTHR30572">
    <property type="entry name" value="MEMBRANE COMPONENT OF TRANSPORTER-RELATED"/>
    <property type="match status" value="1"/>
</dbReference>
<dbReference type="PROSITE" id="PS50893">
    <property type="entry name" value="ABC_TRANSPORTER_2"/>
    <property type="match status" value="1"/>
</dbReference>
<comment type="similarity">
    <text evidence="11">Belongs to the ABC transporter superfamily. Macrolide exporter (TC 3.A.1.122) family.</text>
</comment>
<protein>
    <recommendedName>
        <fullName evidence="13">Pyoverdine export ATP-binding/permease protein PvdT</fullName>
    </recommendedName>
</protein>
<organism evidence="17 18">
    <name type="scientific">Halopseudomonas salina</name>
    <dbReference type="NCBI Taxonomy" id="1323744"/>
    <lineage>
        <taxon>Bacteria</taxon>
        <taxon>Pseudomonadati</taxon>
        <taxon>Pseudomonadota</taxon>
        <taxon>Gammaproteobacteria</taxon>
        <taxon>Pseudomonadales</taxon>
        <taxon>Pseudomonadaceae</taxon>
        <taxon>Halopseudomonas</taxon>
    </lineage>
</organism>
<feature type="region of interest" description="Disordered" evidence="14">
    <location>
        <begin position="229"/>
        <end position="255"/>
    </location>
</feature>
<evidence type="ECO:0000256" key="4">
    <source>
        <dbReference type="ARBA" id="ARBA00022519"/>
    </source>
</evidence>
<keyword evidence="5 15" id="KW-0812">Transmembrane</keyword>